<accession>A0A8J8NAE2</accession>
<proteinExistence type="predicted"/>
<comment type="caution">
    <text evidence="1">The sequence shown here is derived from an EMBL/GenBank/DDBJ whole genome shotgun (WGS) entry which is preliminary data.</text>
</comment>
<evidence type="ECO:0000313" key="2">
    <source>
        <dbReference type="Proteomes" id="UP000785679"/>
    </source>
</evidence>
<sequence>MPGKTKLRHTSYSQQTSRWRNLLIWWPRIQRHYREFLKIADHTESCALRRPKSCLALCQQLQLPAPSPINYLAALRPP</sequence>
<dbReference type="AlphaFoldDB" id="A0A8J8NAE2"/>
<evidence type="ECO:0000313" key="1">
    <source>
        <dbReference type="EMBL" id="TNV71292.1"/>
    </source>
</evidence>
<protein>
    <submittedName>
        <fullName evidence="1">Uncharacterized protein</fullName>
    </submittedName>
</protein>
<keyword evidence="2" id="KW-1185">Reference proteome</keyword>
<name>A0A8J8NAE2_HALGN</name>
<dbReference type="EMBL" id="RRYP01030025">
    <property type="protein sequence ID" value="TNV71292.1"/>
    <property type="molecule type" value="Genomic_DNA"/>
</dbReference>
<organism evidence="1 2">
    <name type="scientific">Halteria grandinella</name>
    <dbReference type="NCBI Taxonomy" id="5974"/>
    <lineage>
        <taxon>Eukaryota</taxon>
        <taxon>Sar</taxon>
        <taxon>Alveolata</taxon>
        <taxon>Ciliophora</taxon>
        <taxon>Intramacronucleata</taxon>
        <taxon>Spirotrichea</taxon>
        <taxon>Stichotrichia</taxon>
        <taxon>Sporadotrichida</taxon>
        <taxon>Halteriidae</taxon>
        <taxon>Halteria</taxon>
    </lineage>
</organism>
<dbReference type="Proteomes" id="UP000785679">
    <property type="component" value="Unassembled WGS sequence"/>
</dbReference>
<reference evidence="1" key="1">
    <citation type="submission" date="2019-06" db="EMBL/GenBank/DDBJ databases">
        <authorList>
            <person name="Zheng W."/>
        </authorList>
    </citation>
    <scope>NUCLEOTIDE SEQUENCE</scope>
    <source>
        <strain evidence="1">QDHG01</strain>
    </source>
</reference>
<gene>
    <name evidence="1" type="ORF">FGO68_gene6399</name>
</gene>